<proteinExistence type="predicted"/>
<comment type="caution">
    <text evidence="1">The sequence shown here is derived from an EMBL/GenBank/DDBJ whole genome shotgun (WGS) entry which is preliminary data.</text>
</comment>
<evidence type="ECO:0000313" key="1">
    <source>
        <dbReference type="EMBL" id="GMG37302.1"/>
    </source>
</evidence>
<protein>
    <submittedName>
        <fullName evidence="1">Unnamed protein product</fullName>
    </submittedName>
</protein>
<evidence type="ECO:0000313" key="2">
    <source>
        <dbReference type="Proteomes" id="UP001165063"/>
    </source>
</evidence>
<sequence>MTFWLSYSEEEEPEIVKELKYVPGELLGQLAVRGAGKGNKVEVIVNITRDGKLQITARSGAVVVKGEVQSA</sequence>
<reference evidence="1" key="1">
    <citation type="submission" date="2023-04" db="EMBL/GenBank/DDBJ databases">
        <title>Ambrosiozyma monospora NBRC 1965.</title>
        <authorList>
            <person name="Ichikawa N."/>
            <person name="Sato H."/>
            <person name="Tonouchi N."/>
        </authorList>
    </citation>
    <scope>NUCLEOTIDE SEQUENCE</scope>
    <source>
        <strain evidence="1">NBRC 1965</strain>
    </source>
</reference>
<accession>A0A9W7DKR3</accession>
<dbReference type="EMBL" id="BSXU01002412">
    <property type="protein sequence ID" value="GMG37302.1"/>
    <property type="molecule type" value="Genomic_DNA"/>
</dbReference>
<organism evidence="1 2">
    <name type="scientific">Ambrosiozyma monospora</name>
    <name type="common">Yeast</name>
    <name type="synonym">Endomycopsis monosporus</name>
    <dbReference type="NCBI Taxonomy" id="43982"/>
    <lineage>
        <taxon>Eukaryota</taxon>
        <taxon>Fungi</taxon>
        <taxon>Dikarya</taxon>
        <taxon>Ascomycota</taxon>
        <taxon>Saccharomycotina</taxon>
        <taxon>Pichiomycetes</taxon>
        <taxon>Pichiales</taxon>
        <taxon>Pichiaceae</taxon>
        <taxon>Ambrosiozyma</taxon>
    </lineage>
</organism>
<keyword evidence="2" id="KW-1185">Reference proteome</keyword>
<dbReference type="AlphaFoldDB" id="A0A9W7DKR3"/>
<gene>
    <name evidence="1" type="ORF">Amon01_000478700</name>
</gene>
<name>A0A9W7DKR3_AMBMO</name>
<dbReference type="Proteomes" id="UP001165063">
    <property type="component" value="Unassembled WGS sequence"/>
</dbReference>